<dbReference type="Proteomes" id="UP001365128">
    <property type="component" value="Unassembled WGS sequence"/>
</dbReference>
<evidence type="ECO:0000313" key="2">
    <source>
        <dbReference type="EMBL" id="KAK7546681.1"/>
    </source>
</evidence>
<feature type="region of interest" description="Disordered" evidence="1">
    <location>
        <begin position="180"/>
        <end position="471"/>
    </location>
</feature>
<accession>A0ABR1MDV2</accession>
<reference evidence="2 3" key="1">
    <citation type="submission" date="2024-04" db="EMBL/GenBank/DDBJ databases">
        <title>Phyllosticta paracitricarpa is synonymous to the EU quarantine fungus P. citricarpa based on phylogenomic analyses.</title>
        <authorList>
            <consortium name="Lawrence Berkeley National Laboratory"/>
            <person name="Van Ingen-Buijs V.A."/>
            <person name="Van Westerhoven A.C."/>
            <person name="Haridas S."/>
            <person name="Skiadas P."/>
            <person name="Martin F."/>
            <person name="Groenewald J.Z."/>
            <person name="Crous P.W."/>
            <person name="Seidl M.F."/>
        </authorList>
    </citation>
    <scope>NUCLEOTIDE SEQUENCE [LARGE SCALE GENOMIC DNA]</scope>
    <source>
        <strain evidence="2 3">CBS 122670</strain>
    </source>
</reference>
<feature type="compositionally biased region" description="Acidic residues" evidence="1">
    <location>
        <begin position="200"/>
        <end position="217"/>
    </location>
</feature>
<feature type="compositionally biased region" description="Polar residues" evidence="1">
    <location>
        <begin position="568"/>
        <end position="596"/>
    </location>
</feature>
<feature type="compositionally biased region" description="Basic residues" evidence="1">
    <location>
        <begin position="424"/>
        <end position="436"/>
    </location>
</feature>
<feature type="region of interest" description="Disordered" evidence="1">
    <location>
        <begin position="504"/>
        <end position="553"/>
    </location>
</feature>
<name>A0ABR1MDV2_9PEZI</name>
<feature type="compositionally biased region" description="Basic and acidic residues" evidence="1">
    <location>
        <begin position="411"/>
        <end position="423"/>
    </location>
</feature>
<feature type="compositionally biased region" description="Polar residues" evidence="1">
    <location>
        <begin position="725"/>
        <end position="743"/>
    </location>
</feature>
<protein>
    <submittedName>
        <fullName evidence="2">Uncharacterized protein</fullName>
    </submittedName>
</protein>
<dbReference type="EMBL" id="JBBPDW010000014">
    <property type="protein sequence ID" value="KAK7546681.1"/>
    <property type="molecule type" value="Genomic_DNA"/>
</dbReference>
<evidence type="ECO:0000256" key="1">
    <source>
        <dbReference type="SAM" id="MobiDB-lite"/>
    </source>
</evidence>
<feature type="compositionally biased region" description="Basic residues" evidence="1">
    <location>
        <begin position="685"/>
        <end position="703"/>
    </location>
</feature>
<proteinExistence type="predicted"/>
<keyword evidence="3" id="KW-1185">Reference proteome</keyword>
<feature type="compositionally biased region" description="Polar residues" evidence="1">
    <location>
        <begin position="633"/>
        <end position="642"/>
    </location>
</feature>
<feature type="compositionally biased region" description="Basic and acidic residues" evidence="1">
    <location>
        <begin position="180"/>
        <end position="198"/>
    </location>
</feature>
<evidence type="ECO:0000313" key="3">
    <source>
        <dbReference type="Proteomes" id="UP001365128"/>
    </source>
</evidence>
<feature type="region of interest" description="Disordered" evidence="1">
    <location>
        <begin position="566"/>
        <end position="759"/>
    </location>
</feature>
<sequence length="759" mass="86992">MTLSSILTKKRKTRPPRSWPKLNTRLTTFPRHTYYSSYCRAYEPLGAVSERCPLTLIHRTTTFSDGSKDPDTIVQLNLYPTLTNFRCSQDIIIGFYGSSNVLRKSFFLPADMQEDVPCPARHAFRARRFPNVLAINIEALEHERNLIKLQEQRVRDSWFQQWGESWEDSAIRYEKAMAEAERKKREEEEEERRWRMEVGADTDNEVEDDEEEEEDEEHLAMSDKKKRGGKKNQRARVEVKLRKAKEERVEAKFEDRKRRPLRPSPPPDSGSDADDDEDYGGRRWADDSDEQAQPARDLNAPVVQVESATKEDPEEAEQRPVIKLPPSAPFNTGERASLSGGSHVQEESAPRPVVRLPPSAAYREENFETLPSPVDQPSFAASKEEYLEGTGQEFLTVKIPPYSAPTPSSTKNKEEEWDKVLSRKEKRKAKKARRPSPSRPENQDPQVRAPRPRFPGTRRRSQVQNFAGSAEQLEIGKIQKMMGLQRQLLDQELRKMKDEYEAKYPAEHYDAATHTSRGNRRASDPGLLPNPSLNQTPTPDLKPAPLGMKSGLKTYKKKKKRWWYFKNSAESGRSTTDQQRKTPNSPGKNRKTPASSEQKRETSTSPEQKRKTPNSPDQKLKTPTSPDQKRKTPTSPEQTLKPPSNLDRQPETPAPTRPSKVPINREPNPPPPSKTNPPTAQRTMIFHHHHRVIHHHHHHHQPRRPSPLQIAPKSTLSPTALPYSPASSQPSMHEEPPQQQYQYVSPAYVAPPMQQEQQL</sequence>
<gene>
    <name evidence="2" type="ORF">IWX46DRAFT_640506</name>
</gene>
<feature type="compositionally biased region" description="Basic and acidic residues" evidence="1">
    <location>
        <begin position="597"/>
        <end position="610"/>
    </location>
</feature>
<feature type="compositionally biased region" description="Polar residues" evidence="1">
    <location>
        <begin position="613"/>
        <end position="626"/>
    </location>
</feature>
<feature type="compositionally biased region" description="Basic and acidic residues" evidence="1">
    <location>
        <begin position="308"/>
        <end position="320"/>
    </location>
</feature>
<organism evidence="2 3">
    <name type="scientific">Phyllosticta citricarpa</name>
    <dbReference type="NCBI Taxonomy" id="55181"/>
    <lineage>
        <taxon>Eukaryota</taxon>
        <taxon>Fungi</taxon>
        <taxon>Dikarya</taxon>
        <taxon>Ascomycota</taxon>
        <taxon>Pezizomycotina</taxon>
        <taxon>Dothideomycetes</taxon>
        <taxon>Dothideomycetes incertae sedis</taxon>
        <taxon>Botryosphaeriales</taxon>
        <taxon>Phyllostictaceae</taxon>
        <taxon>Phyllosticta</taxon>
    </lineage>
</organism>
<feature type="compositionally biased region" description="Basic residues" evidence="1">
    <location>
        <begin position="224"/>
        <end position="234"/>
    </location>
</feature>
<feature type="compositionally biased region" description="Basic and acidic residues" evidence="1">
    <location>
        <begin position="235"/>
        <end position="257"/>
    </location>
</feature>
<comment type="caution">
    <text evidence="2">The sequence shown here is derived from an EMBL/GenBank/DDBJ whole genome shotgun (WGS) entry which is preliminary data.</text>
</comment>